<dbReference type="Pfam" id="PF13556">
    <property type="entry name" value="HTH_30"/>
    <property type="match status" value="1"/>
</dbReference>
<dbReference type="AlphaFoldDB" id="A0A2N6PE14"/>
<sequence length="410" mass="46201">MAADQAAHFLESGLNERTRIQSTLDYLAEKLAGSVYVEDTQGRLLYTSADAPPDSWRTDFTPFAATEHPRREKLLTEWKSSVGLYRARTVDLSLKEYRVLLALTYQGDLFAFVHIVSSMPGLVPLATDLHSVKIIGDKLYIVIMGTMNALRRKYLTPDDPAEKVRAWPEHSADVEAHYQAVVVHFGHISSSDVQQSIIDYASIAAYHTLKLLGHLRDDWPHDNWQEPHILPTDGNVLRCAIVFEHVGAGAPSGWIESRFRGALEAESWQATVGISPLFMHAQEAQEKVQQADEIRELAWKQQIEGRVYTQRDIGIEAFLFPLTRSAELRKYAAGMVNTLGRKDHTLLETLQVYIALDCNATRTADHFQVDRRTVTYRLARISETLGVDLAAFETKVLLYLALKATESTRP</sequence>
<feature type="domain" description="PucR C-terminal helix-turn-helix" evidence="1">
    <location>
        <begin position="346"/>
        <end position="404"/>
    </location>
</feature>
<comment type="caution">
    <text evidence="2">The sequence shown here is derived from an EMBL/GenBank/DDBJ whole genome shotgun (WGS) entry which is preliminary data.</text>
</comment>
<reference evidence="2 3" key="1">
    <citation type="submission" date="2017-09" db="EMBL/GenBank/DDBJ databases">
        <title>Bacterial strain isolated from the female urinary microbiota.</title>
        <authorList>
            <person name="Thomas-White K."/>
            <person name="Kumar N."/>
            <person name="Forster S."/>
            <person name="Putonti C."/>
            <person name="Lawley T."/>
            <person name="Wolfe A.J."/>
        </authorList>
    </citation>
    <scope>NUCLEOTIDE SEQUENCE [LARGE SCALE GENOMIC DNA]</scope>
    <source>
        <strain evidence="2 3">UMB0680</strain>
    </source>
</reference>
<dbReference type="PANTHER" id="PTHR33744">
    <property type="entry name" value="CARBOHYDRATE DIACID REGULATOR"/>
    <property type="match status" value="1"/>
</dbReference>
<organism evidence="2 3">
    <name type="scientific">Brevibacterium luteolum</name>
    <dbReference type="NCBI Taxonomy" id="199591"/>
    <lineage>
        <taxon>Bacteria</taxon>
        <taxon>Bacillati</taxon>
        <taxon>Actinomycetota</taxon>
        <taxon>Actinomycetes</taxon>
        <taxon>Micrococcales</taxon>
        <taxon>Brevibacteriaceae</taxon>
        <taxon>Brevibacterium</taxon>
    </lineage>
</organism>
<dbReference type="InterPro" id="IPR051448">
    <property type="entry name" value="CdaR-like_regulators"/>
</dbReference>
<accession>A0A2N6PE14</accession>
<dbReference type="PANTHER" id="PTHR33744:SF1">
    <property type="entry name" value="DNA-BINDING TRANSCRIPTIONAL ACTIVATOR ADER"/>
    <property type="match status" value="1"/>
</dbReference>
<evidence type="ECO:0000259" key="1">
    <source>
        <dbReference type="Pfam" id="PF13556"/>
    </source>
</evidence>
<proteinExistence type="predicted"/>
<dbReference type="Proteomes" id="UP000235703">
    <property type="component" value="Unassembled WGS sequence"/>
</dbReference>
<dbReference type="OrthoDB" id="3505602at2"/>
<dbReference type="Gene3D" id="1.10.10.2840">
    <property type="entry name" value="PucR C-terminal helix-turn-helix domain"/>
    <property type="match status" value="1"/>
</dbReference>
<dbReference type="InterPro" id="IPR042070">
    <property type="entry name" value="PucR_C-HTH_sf"/>
</dbReference>
<dbReference type="InterPro" id="IPR025736">
    <property type="entry name" value="PucR_C-HTH_dom"/>
</dbReference>
<gene>
    <name evidence="2" type="ORF">CJ198_13720</name>
</gene>
<evidence type="ECO:0000313" key="3">
    <source>
        <dbReference type="Proteomes" id="UP000235703"/>
    </source>
</evidence>
<evidence type="ECO:0000313" key="2">
    <source>
        <dbReference type="EMBL" id="PMB96932.1"/>
    </source>
</evidence>
<name>A0A2N6PE14_9MICO</name>
<protein>
    <recommendedName>
        <fullName evidence="1">PucR C-terminal helix-turn-helix domain-containing protein</fullName>
    </recommendedName>
</protein>
<dbReference type="EMBL" id="PNFZ01000012">
    <property type="protein sequence ID" value="PMB96932.1"/>
    <property type="molecule type" value="Genomic_DNA"/>
</dbReference>
<keyword evidence="3" id="KW-1185">Reference proteome</keyword>
<dbReference type="RefSeq" id="WP_102163176.1">
    <property type="nucleotide sequence ID" value="NZ_PNFZ01000012.1"/>
</dbReference>